<accession>A0A4S8MYW4</accession>
<dbReference type="PANTHER" id="PTHR43317:SF1">
    <property type="entry name" value="THERMOSPERMINE SYNTHASE ACAULIS5"/>
    <property type="match status" value="1"/>
</dbReference>
<evidence type="ECO:0000313" key="3">
    <source>
        <dbReference type="EMBL" id="THV08321.1"/>
    </source>
</evidence>
<keyword evidence="1" id="KW-0620">Polyamine biosynthesis</keyword>
<dbReference type="AlphaFoldDB" id="A0A4S8MYW4"/>
<name>A0A4S8MYW4_DENBC</name>
<organism evidence="3 4">
    <name type="scientific">Dendrothele bispora (strain CBS 962.96)</name>
    <dbReference type="NCBI Taxonomy" id="1314807"/>
    <lineage>
        <taxon>Eukaryota</taxon>
        <taxon>Fungi</taxon>
        <taxon>Dikarya</taxon>
        <taxon>Basidiomycota</taxon>
        <taxon>Agaricomycotina</taxon>
        <taxon>Agaricomycetes</taxon>
        <taxon>Agaricomycetidae</taxon>
        <taxon>Agaricales</taxon>
        <taxon>Agaricales incertae sedis</taxon>
        <taxon>Dendrothele</taxon>
    </lineage>
</organism>
<dbReference type="InterPro" id="IPR029063">
    <property type="entry name" value="SAM-dependent_MTases_sf"/>
</dbReference>
<dbReference type="OrthoDB" id="2016285at2759"/>
<gene>
    <name evidence="3" type="ORF">K435DRAFT_740343</name>
</gene>
<keyword evidence="4" id="KW-1185">Reference proteome</keyword>
<keyword evidence="2" id="KW-0472">Membrane</keyword>
<evidence type="ECO:0000256" key="1">
    <source>
        <dbReference type="ARBA" id="ARBA00023115"/>
    </source>
</evidence>
<evidence type="ECO:0000313" key="4">
    <source>
        <dbReference type="Proteomes" id="UP000297245"/>
    </source>
</evidence>
<dbReference type="PANTHER" id="PTHR43317">
    <property type="entry name" value="THERMOSPERMINE SYNTHASE ACAULIS5"/>
    <property type="match status" value="1"/>
</dbReference>
<dbReference type="Gene3D" id="3.40.50.150">
    <property type="entry name" value="Vaccinia Virus protein VP39"/>
    <property type="match status" value="1"/>
</dbReference>
<protein>
    <recommendedName>
        <fullName evidence="5">S-adenosyl-L-methionine-dependent methyltransferase</fullName>
    </recommendedName>
</protein>
<feature type="transmembrane region" description="Helical" evidence="2">
    <location>
        <begin position="37"/>
        <end position="57"/>
    </location>
</feature>
<reference evidence="3 4" key="1">
    <citation type="journal article" date="2019" name="Nat. Ecol. Evol.">
        <title>Megaphylogeny resolves global patterns of mushroom evolution.</title>
        <authorList>
            <person name="Varga T."/>
            <person name="Krizsan K."/>
            <person name="Foldi C."/>
            <person name="Dima B."/>
            <person name="Sanchez-Garcia M."/>
            <person name="Sanchez-Ramirez S."/>
            <person name="Szollosi G.J."/>
            <person name="Szarkandi J.G."/>
            <person name="Papp V."/>
            <person name="Albert L."/>
            <person name="Andreopoulos W."/>
            <person name="Angelini C."/>
            <person name="Antonin V."/>
            <person name="Barry K.W."/>
            <person name="Bougher N.L."/>
            <person name="Buchanan P."/>
            <person name="Buyck B."/>
            <person name="Bense V."/>
            <person name="Catcheside P."/>
            <person name="Chovatia M."/>
            <person name="Cooper J."/>
            <person name="Damon W."/>
            <person name="Desjardin D."/>
            <person name="Finy P."/>
            <person name="Geml J."/>
            <person name="Haridas S."/>
            <person name="Hughes K."/>
            <person name="Justo A."/>
            <person name="Karasinski D."/>
            <person name="Kautmanova I."/>
            <person name="Kiss B."/>
            <person name="Kocsube S."/>
            <person name="Kotiranta H."/>
            <person name="LaButti K.M."/>
            <person name="Lechner B.E."/>
            <person name="Liimatainen K."/>
            <person name="Lipzen A."/>
            <person name="Lukacs Z."/>
            <person name="Mihaltcheva S."/>
            <person name="Morgado L.N."/>
            <person name="Niskanen T."/>
            <person name="Noordeloos M.E."/>
            <person name="Ohm R.A."/>
            <person name="Ortiz-Santana B."/>
            <person name="Ovrebo C."/>
            <person name="Racz N."/>
            <person name="Riley R."/>
            <person name="Savchenko A."/>
            <person name="Shiryaev A."/>
            <person name="Soop K."/>
            <person name="Spirin V."/>
            <person name="Szebenyi C."/>
            <person name="Tomsovsky M."/>
            <person name="Tulloss R.E."/>
            <person name="Uehling J."/>
            <person name="Grigoriev I.V."/>
            <person name="Vagvolgyi C."/>
            <person name="Papp T."/>
            <person name="Martin F.M."/>
            <person name="Miettinen O."/>
            <person name="Hibbett D.S."/>
            <person name="Nagy L.G."/>
        </authorList>
    </citation>
    <scope>NUCLEOTIDE SEQUENCE [LARGE SCALE GENOMIC DNA]</scope>
    <source>
        <strain evidence="3 4">CBS 962.96</strain>
    </source>
</reference>
<dbReference type="GO" id="GO:0006596">
    <property type="term" value="P:polyamine biosynthetic process"/>
    <property type="evidence" value="ECO:0007669"/>
    <property type="project" value="UniProtKB-KW"/>
</dbReference>
<dbReference type="Pfam" id="PF01564">
    <property type="entry name" value="Spermine_synth"/>
    <property type="match status" value="1"/>
</dbReference>
<dbReference type="EMBL" id="ML179035">
    <property type="protein sequence ID" value="THV08321.1"/>
    <property type="molecule type" value="Genomic_DNA"/>
</dbReference>
<proteinExistence type="predicted"/>
<dbReference type="SUPFAM" id="SSF53335">
    <property type="entry name" value="S-adenosyl-L-methionine-dependent methyltransferases"/>
    <property type="match status" value="1"/>
</dbReference>
<dbReference type="Proteomes" id="UP000297245">
    <property type="component" value="Unassembled WGS sequence"/>
</dbReference>
<feature type="transmembrane region" description="Helical" evidence="2">
    <location>
        <begin position="169"/>
        <end position="187"/>
    </location>
</feature>
<feature type="transmembrane region" description="Helical" evidence="2">
    <location>
        <begin position="207"/>
        <end position="224"/>
    </location>
</feature>
<feature type="transmembrane region" description="Helical" evidence="2">
    <location>
        <begin position="132"/>
        <end position="149"/>
    </location>
</feature>
<evidence type="ECO:0008006" key="5">
    <source>
        <dbReference type="Google" id="ProtNLM"/>
    </source>
</evidence>
<sequence length="613" mass="67753">MSSGPDASKLALWAAGGLVPLSLVVFAYERALNPLYASIPSAFLLDKLLFCAILAALANPFHLKESHKCFLAGIVLALTPNATYWLPVWTTRNWKNPYWGPVIVHAIVLVPLAFSFGSLVKSGPTRLWSRFGILYILVAAGSTLSSLTLSRKLWANLDFLRDTSNDQIFLVHALFAICAGIIQFDFASRTKTAKGKKTALASTPSPLLRKGMVLATFLALWLSFPSKLLRSPVLPHPYPPGVQEQKTVSKGPRPPTGLPFKHPSYPMIIHSSVQSTTGLIVVGEALENPDSPVHAVRYLRAAHSILGGVWVGSNVRSLDDDPPMRDARGVPLGDSIYGTFVLQEAARLVNSTGKGTSQEDWKNALIIGLGTGISASAFHRHGMKLTIVEIDPAVYVAARRYFGLPDPGHENVFLQDARGWTAERRIQVEARKDATLYDIVVHDCFSGGGVPEQLYSVEFWNDLKRIVSPNGVVVVNVAGEINSKSSRLVLYTLESVFPRCRAFYDSMDDVPEEKYAEDFTNQVYFCTLSPEPLTFRTPSVRDYVGSLLTRHMLETLPNREVNLDVLRNSYNEDSELSVLSDANNPLGKLQEDQGFGHWLLMRQVLPDVFWETY</sequence>
<dbReference type="NCBIfam" id="NF037959">
    <property type="entry name" value="MFS_SpdSyn"/>
    <property type="match status" value="1"/>
</dbReference>
<feature type="transmembrane region" description="Helical" evidence="2">
    <location>
        <begin position="98"/>
        <end position="120"/>
    </location>
</feature>
<keyword evidence="2" id="KW-1133">Transmembrane helix</keyword>
<keyword evidence="2" id="KW-0812">Transmembrane</keyword>
<evidence type="ECO:0000256" key="2">
    <source>
        <dbReference type="SAM" id="Phobius"/>
    </source>
</evidence>